<evidence type="ECO:0000313" key="4">
    <source>
        <dbReference type="Proteomes" id="UP000053354"/>
    </source>
</evidence>
<evidence type="ECO:0000313" key="3">
    <source>
        <dbReference type="EMBL" id="ANU28542.1"/>
    </source>
</evidence>
<sequence length="139" mass="15148">MKSFAKSSLSFNDQTSLFSIFAIVPVILYKLLTGGYAVRPASVDTEILVEYNESLYITEPQPPNDISGYDPSVEIESETLGGTVVNSTLGDDITNITELPIVEYEEPTTTVTPTPGTTLTPTPTPIYTPIYTGPYKEDM</sequence>
<accession>A0A1B1S5R6</accession>
<protein>
    <submittedName>
        <fullName evidence="3">Uncharacterized protein</fullName>
    </submittedName>
</protein>
<keyword evidence="3" id="KW-0614">Plasmid</keyword>
<dbReference type="RefSeq" id="WP_065524944.1">
    <property type="nucleotide sequence ID" value="NZ_CP016541.2"/>
</dbReference>
<keyword evidence="2" id="KW-0812">Transmembrane</keyword>
<dbReference type="AlphaFoldDB" id="A0A1B1S5R6"/>
<evidence type="ECO:0000256" key="1">
    <source>
        <dbReference type="SAM" id="MobiDB-lite"/>
    </source>
</evidence>
<organism evidence="3 4">
    <name type="scientific">Planococcus versutus</name>
    <dbReference type="NCBI Taxonomy" id="1302659"/>
    <lineage>
        <taxon>Bacteria</taxon>
        <taxon>Bacillati</taxon>
        <taxon>Bacillota</taxon>
        <taxon>Bacilli</taxon>
        <taxon>Bacillales</taxon>
        <taxon>Caryophanaceae</taxon>
        <taxon>Planococcus</taxon>
    </lineage>
</organism>
<feature type="region of interest" description="Disordered" evidence="1">
    <location>
        <begin position="108"/>
        <end position="139"/>
    </location>
</feature>
<proteinExistence type="predicted"/>
<keyword evidence="2" id="KW-1133">Transmembrane helix</keyword>
<feature type="transmembrane region" description="Helical" evidence="2">
    <location>
        <begin position="15"/>
        <end position="32"/>
    </location>
</feature>
<dbReference type="EMBL" id="CP016541">
    <property type="protein sequence ID" value="ANU28542.1"/>
    <property type="molecule type" value="Genomic_DNA"/>
</dbReference>
<dbReference type="KEGG" id="pll:I858_016300"/>
<geneLocation type="plasmid" evidence="3 4">
    <name>pPS15-1</name>
</geneLocation>
<gene>
    <name evidence="3" type="ORF">I858_016300</name>
</gene>
<dbReference type="OrthoDB" id="9871199at2"/>
<name>A0A1B1S5R6_9BACL</name>
<keyword evidence="2" id="KW-0472">Membrane</keyword>
<evidence type="ECO:0000256" key="2">
    <source>
        <dbReference type="SAM" id="Phobius"/>
    </source>
</evidence>
<keyword evidence="4" id="KW-1185">Reference proteome</keyword>
<reference evidence="3" key="1">
    <citation type="submission" date="2016-10" db="EMBL/GenBank/DDBJ databases">
        <authorList>
            <person name="See-Too W.S."/>
        </authorList>
    </citation>
    <scope>NUCLEOTIDE SEQUENCE</scope>
    <source>
        <strain evidence="3">L10.15</strain>
        <plasmid evidence="3">pPS15-1</plasmid>
    </source>
</reference>
<dbReference type="Proteomes" id="UP000053354">
    <property type="component" value="Plasmid pPS15-1"/>
</dbReference>